<dbReference type="EC" id="1.14.14.17" evidence="4"/>
<dbReference type="AlphaFoldDB" id="A0A1V8M2K9"/>
<comment type="cofactor">
    <cofactor evidence="1">
        <name>FAD</name>
        <dbReference type="ChEBI" id="CHEBI:57692"/>
    </cofactor>
</comment>
<dbReference type="Gene3D" id="3.50.50.60">
    <property type="entry name" value="FAD/NAD(P)-binding domain"/>
    <property type="match status" value="1"/>
</dbReference>
<organism evidence="10 11">
    <name type="scientific">Methyloprofundus sedimenti</name>
    <dbReference type="NCBI Taxonomy" id="1420851"/>
    <lineage>
        <taxon>Bacteria</taxon>
        <taxon>Pseudomonadati</taxon>
        <taxon>Pseudomonadota</taxon>
        <taxon>Gammaproteobacteria</taxon>
        <taxon>Methylococcales</taxon>
        <taxon>Methylococcaceae</taxon>
        <taxon>Methyloprofundus</taxon>
    </lineage>
</organism>
<dbReference type="OrthoDB" id="5558099at2"/>
<sequence length="458" mass="51518">MNTSPEHNDLFDICIVGVGMAGATIAAYLAPRGLKIALIDREYTEKRRIVGELLQPGAVQTLKKMGLEHLLEGFDAQPIYGYALFNNDKEFSISYNSDDSTEYHGVGLHNGRFLQKIREDVFKNETVTQIHGTVSELIEDKKGVVKGVTYREKHTREYKTVKAKLTVTSDGFFSNFRKDLSNNVKTVTSFFIGLVLNDCNLPFPNHGHVFLSAPTPFICYPISSTETRLLIDYPGDKAPKKDEIREHILNKVAPFLPEEFKECFANAMEDDDFKVMPNHYMPAKPVLKEGAVLLGDALNMRHPLTGGGLTAVFNDVYLLSTHLLAMPDFNDPKLLHEKLELYYQDRYHANTNVNIMANALYGVMSNDLLKQGVFEYLRKGGDNSGGPITLLAGLNRNPTLLIKHFFSVAFLCICNLSGNNKMNFTNVFRVMKDAFCIIKPLAVNELRPSSFYKKNIQL</sequence>
<gene>
    <name evidence="10" type="ORF">AU255_16450</name>
</gene>
<feature type="domain" description="Squalene epoxidase" evidence="9">
    <location>
        <begin position="162"/>
        <end position="416"/>
    </location>
</feature>
<dbReference type="GO" id="GO:0004506">
    <property type="term" value="F:squalene monooxygenase activity"/>
    <property type="evidence" value="ECO:0007669"/>
    <property type="project" value="UniProtKB-EC"/>
</dbReference>
<dbReference type="GO" id="GO:0050660">
    <property type="term" value="F:flavin adenine dinucleotide binding"/>
    <property type="evidence" value="ECO:0007669"/>
    <property type="project" value="InterPro"/>
</dbReference>
<keyword evidence="6" id="KW-0274">FAD</keyword>
<evidence type="ECO:0000256" key="5">
    <source>
        <dbReference type="ARBA" id="ARBA00022630"/>
    </source>
</evidence>
<dbReference type="GO" id="GO:0016126">
    <property type="term" value="P:sterol biosynthetic process"/>
    <property type="evidence" value="ECO:0007669"/>
    <property type="project" value="InterPro"/>
</dbReference>
<keyword evidence="11" id="KW-1185">Reference proteome</keyword>
<evidence type="ECO:0000256" key="4">
    <source>
        <dbReference type="ARBA" id="ARBA00012312"/>
    </source>
</evidence>
<dbReference type="InterPro" id="IPR040125">
    <property type="entry name" value="Squalene_monox"/>
</dbReference>
<reference evidence="10 11" key="1">
    <citation type="submission" date="2015-12" db="EMBL/GenBank/DDBJ databases">
        <authorList>
            <person name="Shamseldin A."/>
            <person name="Moawad H."/>
            <person name="Abd El-Rahim W.M."/>
            <person name="Sadowsky M.J."/>
        </authorList>
    </citation>
    <scope>NUCLEOTIDE SEQUENCE [LARGE SCALE GENOMIC DNA]</scope>
    <source>
        <strain evidence="10 11">WF1</strain>
    </source>
</reference>
<dbReference type="Proteomes" id="UP000191980">
    <property type="component" value="Unassembled WGS sequence"/>
</dbReference>
<dbReference type="PANTHER" id="PTHR10835:SF0">
    <property type="entry name" value="SQUALENE MONOOXYGENASE"/>
    <property type="match status" value="1"/>
</dbReference>
<comment type="subcellular location">
    <subcellularLocation>
        <location evidence="2">Membrane</location>
    </subcellularLocation>
</comment>
<dbReference type="Pfam" id="PF08491">
    <property type="entry name" value="SE"/>
    <property type="match status" value="1"/>
</dbReference>
<evidence type="ECO:0000256" key="8">
    <source>
        <dbReference type="ARBA" id="ARBA00023136"/>
    </source>
</evidence>
<comment type="caution">
    <text evidence="10">The sequence shown here is derived from an EMBL/GenBank/DDBJ whole genome shotgun (WGS) entry which is preliminary data.</text>
</comment>
<proteinExistence type="inferred from homology"/>
<dbReference type="EMBL" id="LPUF01000003">
    <property type="protein sequence ID" value="OQK15785.1"/>
    <property type="molecule type" value="Genomic_DNA"/>
</dbReference>
<protein>
    <recommendedName>
        <fullName evidence="4">squalene monooxygenase</fullName>
        <ecNumber evidence="4">1.14.14.17</ecNumber>
    </recommendedName>
</protein>
<dbReference type="PRINTS" id="PR00420">
    <property type="entry name" value="RNGMNOXGNASE"/>
</dbReference>
<dbReference type="InterPro" id="IPR036188">
    <property type="entry name" value="FAD/NAD-bd_sf"/>
</dbReference>
<keyword evidence="8" id="KW-0472">Membrane</keyword>
<dbReference type="GO" id="GO:0016020">
    <property type="term" value="C:membrane"/>
    <property type="evidence" value="ECO:0007669"/>
    <property type="project" value="UniProtKB-SubCell"/>
</dbReference>
<evidence type="ECO:0000256" key="6">
    <source>
        <dbReference type="ARBA" id="ARBA00022827"/>
    </source>
</evidence>
<comment type="similarity">
    <text evidence="3">Belongs to the squalene monooxygenase family.</text>
</comment>
<dbReference type="InterPro" id="IPR013698">
    <property type="entry name" value="Squalene_epoxidase"/>
</dbReference>
<name>A0A1V8M2K9_9GAMM</name>
<evidence type="ECO:0000256" key="1">
    <source>
        <dbReference type="ARBA" id="ARBA00001974"/>
    </source>
</evidence>
<dbReference type="PANTHER" id="PTHR10835">
    <property type="entry name" value="SQUALENE MONOOXYGENASE"/>
    <property type="match status" value="1"/>
</dbReference>
<evidence type="ECO:0000259" key="9">
    <source>
        <dbReference type="Pfam" id="PF08491"/>
    </source>
</evidence>
<evidence type="ECO:0000313" key="10">
    <source>
        <dbReference type="EMBL" id="OQK15785.1"/>
    </source>
</evidence>
<evidence type="ECO:0000256" key="3">
    <source>
        <dbReference type="ARBA" id="ARBA00008802"/>
    </source>
</evidence>
<dbReference type="STRING" id="1420851.AU255_16450"/>
<keyword evidence="5" id="KW-0285">Flavoprotein</keyword>
<dbReference type="RefSeq" id="WP_080524014.1">
    <property type="nucleotide sequence ID" value="NZ_LPUF01000003.1"/>
</dbReference>
<accession>A0A1V8M2K9</accession>
<evidence type="ECO:0000256" key="7">
    <source>
        <dbReference type="ARBA" id="ARBA00023002"/>
    </source>
</evidence>
<evidence type="ECO:0000313" key="11">
    <source>
        <dbReference type="Proteomes" id="UP000191980"/>
    </source>
</evidence>
<keyword evidence="7" id="KW-0560">Oxidoreductase</keyword>
<evidence type="ECO:0000256" key="2">
    <source>
        <dbReference type="ARBA" id="ARBA00004370"/>
    </source>
</evidence>
<dbReference type="SUPFAM" id="SSF51905">
    <property type="entry name" value="FAD/NAD(P)-binding domain"/>
    <property type="match status" value="1"/>
</dbReference>